<dbReference type="Pfam" id="PF13639">
    <property type="entry name" value="zf-RING_2"/>
    <property type="match status" value="1"/>
</dbReference>
<dbReference type="Gene3D" id="3.30.40.10">
    <property type="entry name" value="Zinc/RING finger domain, C3HC4 (zinc finger)"/>
    <property type="match status" value="1"/>
</dbReference>
<keyword evidence="5" id="KW-0862">Zinc</keyword>
<protein>
    <recommendedName>
        <fullName evidence="2">RING-type E3 ubiquitin transferase</fullName>
        <ecNumber evidence="2">2.3.2.27</ecNumber>
    </recommendedName>
</protein>
<sequence>MEGETALIFSSLSVLSPQRLSLVVRSIFSASLHHNRRISALLSSPTLFLLTLRHLHSLSLPGKALLIARHLLSSLRLLTSHLDRPLATASLISPHLIVRYRDLDAALLLLLLCDLQRRDPQALASRCPSDWRLVLQNRCSVDALSISGIGVYNGSVLIPFVETVARCWKFVSSSSAAIDGSKSVREAPASVAVVVSLPSVEISTGGGGGECAICREGMRKGRDVCELPCRHRYHWLCVLPWLRKRNTCPCCRFELPTDDVITEIYRLWNLLTRASPEPRGPTEAPSLPWCINGQGPLGVSRVGLEITPTWLQLAQSHKMLGNAKLNAVYKDELRIGEFTSGMNASHIT</sequence>
<evidence type="ECO:0000313" key="8">
    <source>
        <dbReference type="EMBL" id="KAK4799966.1"/>
    </source>
</evidence>
<dbReference type="SMART" id="SM00184">
    <property type="entry name" value="RING"/>
    <property type="match status" value="1"/>
</dbReference>
<dbReference type="EMBL" id="JAXQNO010000004">
    <property type="protein sequence ID" value="KAK4799966.1"/>
    <property type="molecule type" value="Genomic_DNA"/>
</dbReference>
<evidence type="ECO:0000259" key="7">
    <source>
        <dbReference type="PROSITE" id="PS50089"/>
    </source>
</evidence>
<dbReference type="SUPFAM" id="SSF57850">
    <property type="entry name" value="RING/U-box"/>
    <property type="match status" value="1"/>
</dbReference>
<keyword evidence="4 6" id="KW-0863">Zinc-finger</keyword>
<dbReference type="AlphaFoldDB" id="A0AAN7RIV7"/>
<evidence type="ECO:0000256" key="6">
    <source>
        <dbReference type="PROSITE-ProRule" id="PRU00175"/>
    </source>
</evidence>
<dbReference type="PANTHER" id="PTHR15710">
    <property type="entry name" value="E3 UBIQUITIN-PROTEIN LIGASE PRAJA"/>
    <property type="match status" value="1"/>
</dbReference>
<comment type="caution">
    <text evidence="8">The sequence shown here is derived from an EMBL/GenBank/DDBJ whole genome shotgun (WGS) entry which is preliminary data.</text>
</comment>
<dbReference type="GO" id="GO:0008270">
    <property type="term" value="F:zinc ion binding"/>
    <property type="evidence" value="ECO:0007669"/>
    <property type="project" value="UniProtKB-KW"/>
</dbReference>
<organism evidence="8 9">
    <name type="scientific">Trapa natans</name>
    <name type="common">Water chestnut</name>
    <dbReference type="NCBI Taxonomy" id="22666"/>
    <lineage>
        <taxon>Eukaryota</taxon>
        <taxon>Viridiplantae</taxon>
        <taxon>Streptophyta</taxon>
        <taxon>Embryophyta</taxon>
        <taxon>Tracheophyta</taxon>
        <taxon>Spermatophyta</taxon>
        <taxon>Magnoliopsida</taxon>
        <taxon>eudicotyledons</taxon>
        <taxon>Gunneridae</taxon>
        <taxon>Pentapetalae</taxon>
        <taxon>rosids</taxon>
        <taxon>malvids</taxon>
        <taxon>Myrtales</taxon>
        <taxon>Lythraceae</taxon>
        <taxon>Trapa</taxon>
    </lineage>
</organism>
<comment type="catalytic activity">
    <reaction evidence="1">
        <text>S-ubiquitinyl-[E2 ubiquitin-conjugating enzyme]-L-cysteine + [acceptor protein]-L-lysine = [E2 ubiquitin-conjugating enzyme]-L-cysteine + N(6)-ubiquitinyl-[acceptor protein]-L-lysine.</text>
        <dbReference type="EC" id="2.3.2.27"/>
    </reaction>
</comment>
<evidence type="ECO:0000256" key="1">
    <source>
        <dbReference type="ARBA" id="ARBA00000900"/>
    </source>
</evidence>
<evidence type="ECO:0000256" key="3">
    <source>
        <dbReference type="ARBA" id="ARBA00022723"/>
    </source>
</evidence>
<evidence type="ECO:0000256" key="4">
    <source>
        <dbReference type="ARBA" id="ARBA00022771"/>
    </source>
</evidence>
<keyword evidence="9" id="KW-1185">Reference proteome</keyword>
<accession>A0AAN7RIV7</accession>
<dbReference type="EC" id="2.3.2.27" evidence="2"/>
<proteinExistence type="predicted"/>
<feature type="domain" description="RING-type" evidence="7">
    <location>
        <begin position="211"/>
        <end position="252"/>
    </location>
</feature>
<dbReference type="CDD" id="cd16454">
    <property type="entry name" value="RING-H2_PA-TM-RING"/>
    <property type="match status" value="1"/>
</dbReference>
<dbReference type="PANTHER" id="PTHR15710:SF67">
    <property type="entry name" value="E3 UBIQUITIN-PROTEIN LIGASE SGR9, AMYLOPLASTIC"/>
    <property type="match status" value="1"/>
</dbReference>
<reference evidence="8 9" key="1">
    <citation type="journal article" date="2023" name="Hortic Res">
        <title>Pangenome of water caltrop reveals structural variations and asymmetric subgenome divergence after allopolyploidization.</title>
        <authorList>
            <person name="Zhang X."/>
            <person name="Chen Y."/>
            <person name="Wang L."/>
            <person name="Yuan Y."/>
            <person name="Fang M."/>
            <person name="Shi L."/>
            <person name="Lu R."/>
            <person name="Comes H.P."/>
            <person name="Ma Y."/>
            <person name="Chen Y."/>
            <person name="Huang G."/>
            <person name="Zhou Y."/>
            <person name="Zheng Z."/>
            <person name="Qiu Y."/>
        </authorList>
    </citation>
    <scope>NUCLEOTIDE SEQUENCE [LARGE SCALE GENOMIC DNA]</scope>
    <source>
        <strain evidence="8">F231</strain>
    </source>
</reference>
<dbReference type="Proteomes" id="UP001346149">
    <property type="component" value="Unassembled WGS sequence"/>
</dbReference>
<evidence type="ECO:0000256" key="2">
    <source>
        <dbReference type="ARBA" id="ARBA00012483"/>
    </source>
</evidence>
<dbReference type="InterPro" id="IPR013083">
    <property type="entry name" value="Znf_RING/FYVE/PHD"/>
</dbReference>
<evidence type="ECO:0000313" key="9">
    <source>
        <dbReference type="Proteomes" id="UP001346149"/>
    </source>
</evidence>
<keyword evidence="3" id="KW-0479">Metal-binding</keyword>
<dbReference type="InterPro" id="IPR001841">
    <property type="entry name" value="Znf_RING"/>
</dbReference>
<dbReference type="PROSITE" id="PS50089">
    <property type="entry name" value="ZF_RING_2"/>
    <property type="match status" value="1"/>
</dbReference>
<dbReference type="GO" id="GO:0005737">
    <property type="term" value="C:cytoplasm"/>
    <property type="evidence" value="ECO:0007669"/>
    <property type="project" value="TreeGrafter"/>
</dbReference>
<gene>
    <name evidence="8" type="ORF">SAY86_025331</name>
</gene>
<evidence type="ECO:0000256" key="5">
    <source>
        <dbReference type="ARBA" id="ARBA00022833"/>
    </source>
</evidence>
<dbReference type="GO" id="GO:0061630">
    <property type="term" value="F:ubiquitin protein ligase activity"/>
    <property type="evidence" value="ECO:0007669"/>
    <property type="project" value="UniProtKB-EC"/>
</dbReference>
<dbReference type="GO" id="GO:0016567">
    <property type="term" value="P:protein ubiquitination"/>
    <property type="evidence" value="ECO:0007669"/>
    <property type="project" value="TreeGrafter"/>
</dbReference>
<name>A0AAN7RIV7_TRANT</name>